<evidence type="ECO:0000313" key="1">
    <source>
        <dbReference type="EMBL" id="MCF7568776.1"/>
    </source>
</evidence>
<dbReference type="Proteomes" id="UP001199795">
    <property type="component" value="Unassembled WGS sequence"/>
</dbReference>
<reference evidence="1" key="1">
    <citation type="submission" date="2022-01" db="EMBL/GenBank/DDBJ databases">
        <title>Draft genome sequence of Sabulilitoribacter arenilitoris KCTC 52401.</title>
        <authorList>
            <person name="Oh J.-S."/>
        </authorList>
    </citation>
    <scope>NUCLEOTIDE SEQUENCE</scope>
    <source>
        <strain evidence="1">HMF6543</strain>
    </source>
</reference>
<keyword evidence="2" id="KW-1185">Reference proteome</keyword>
<dbReference type="AlphaFoldDB" id="A0AAE3JNK7"/>
<proteinExistence type="predicted"/>
<accession>A0AAE3JNK7</accession>
<dbReference type="RefSeq" id="WP_237240114.1">
    <property type="nucleotide sequence ID" value="NZ_JAKKDU010000011.1"/>
</dbReference>
<gene>
    <name evidence="1" type="ORF">L3X37_10425</name>
</gene>
<protein>
    <submittedName>
        <fullName evidence="1">Uncharacterized protein</fullName>
    </submittedName>
</protein>
<organism evidence="1 2">
    <name type="scientific">Wocania arenilitoris</name>
    <dbReference type="NCBI Taxonomy" id="2044858"/>
    <lineage>
        <taxon>Bacteria</taxon>
        <taxon>Pseudomonadati</taxon>
        <taxon>Bacteroidota</taxon>
        <taxon>Flavobacteriia</taxon>
        <taxon>Flavobacteriales</taxon>
        <taxon>Flavobacteriaceae</taxon>
        <taxon>Wocania</taxon>
    </lineage>
</organism>
<evidence type="ECO:0000313" key="2">
    <source>
        <dbReference type="Proteomes" id="UP001199795"/>
    </source>
</evidence>
<name>A0AAE3JNK7_9FLAO</name>
<sequence length="149" mass="16947">MIFLFPEMLEQAKITLDKLDSAVEDAVIQGNGDLHSLLYAKDNQIVLRLAKNDVYDARIDTKEDKELARIDIKTGKTSRQLDLPPSWDKPYPLSINFANIEIDYSGSQQTIIDVFRASANINEGEIIVRALLQDNVYYIKTVYNIKLKA</sequence>
<comment type="caution">
    <text evidence="1">The sequence shown here is derived from an EMBL/GenBank/DDBJ whole genome shotgun (WGS) entry which is preliminary data.</text>
</comment>
<dbReference type="EMBL" id="JAKKDU010000011">
    <property type="protein sequence ID" value="MCF7568776.1"/>
    <property type="molecule type" value="Genomic_DNA"/>
</dbReference>